<keyword evidence="11" id="KW-1185">Reference proteome</keyword>
<evidence type="ECO:0000259" key="7">
    <source>
        <dbReference type="PROSITE" id="PS50090"/>
    </source>
</evidence>
<evidence type="ECO:0000256" key="1">
    <source>
        <dbReference type="ARBA" id="ARBA00004123"/>
    </source>
</evidence>
<keyword evidence="4" id="KW-0804">Transcription</keyword>
<feature type="region of interest" description="Disordered" evidence="6">
    <location>
        <begin position="112"/>
        <end position="207"/>
    </location>
</feature>
<evidence type="ECO:0000256" key="3">
    <source>
        <dbReference type="ARBA" id="ARBA00023125"/>
    </source>
</evidence>
<dbReference type="InterPro" id="IPR001005">
    <property type="entry name" value="SANT/Myb"/>
</dbReference>
<keyword evidence="2" id="KW-0805">Transcription regulation</keyword>
<accession>A0ABS8VMJ6</accession>
<dbReference type="PANTHER" id="PTHR12802:SF159">
    <property type="entry name" value="PROTEIN REVEILLE 1-LIKE ISOFORM X1"/>
    <property type="match status" value="1"/>
</dbReference>
<dbReference type="Pfam" id="PF00249">
    <property type="entry name" value="Myb_DNA-binding"/>
    <property type="match status" value="1"/>
</dbReference>
<feature type="compositionally biased region" description="Polar residues" evidence="6">
    <location>
        <begin position="29"/>
        <end position="39"/>
    </location>
</feature>
<evidence type="ECO:0000256" key="5">
    <source>
        <dbReference type="ARBA" id="ARBA00023242"/>
    </source>
</evidence>
<dbReference type="NCBIfam" id="TIGR01557">
    <property type="entry name" value="myb_SHAQKYF"/>
    <property type="match status" value="1"/>
</dbReference>
<dbReference type="InterPro" id="IPR009057">
    <property type="entry name" value="Homeodomain-like_sf"/>
</dbReference>
<dbReference type="PROSITE" id="PS51294">
    <property type="entry name" value="HTH_MYB"/>
    <property type="match status" value="1"/>
</dbReference>
<reference evidence="10 11" key="1">
    <citation type="journal article" date="2021" name="BMC Genomics">
        <title>Datura genome reveals duplications of psychoactive alkaloid biosynthetic genes and high mutation rate following tissue culture.</title>
        <authorList>
            <person name="Rajewski A."/>
            <person name="Carter-House D."/>
            <person name="Stajich J."/>
            <person name="Litt A."/>
        </authorList>
    </citation>
    <scope>NUCLEOTIDE SEQUENCE [LARGE SCALE GENOMIC DNA]</scope>
    <source>
        <strain evidence="10">AR-01</strain>
    </source>
</reference>
<dbReference type="Gene3D" id="1.10.10.60">
    <property type="entry name" value="Homeodomain-like"/>
    <property type="match status" value="1"/>
</dbReference>
<dbReference type="Proteomes" id="UP000823775">
    <property type="component" value="Unassembled WGS sequence"/>
</dbReference>
<feature type="region of interest" description="Disordered" evidence="6">
    <location>
        <begin position="387"/>
        <end position="406"/>
    </location>
</feature>
<evidence type="ECO:0000256" key="4">
    <source>
        <dbReference type="ARBA" id="ARBA00023163"/>
    </source>
</evidence>
<gene>
    <name evidence="10" type="ORF">HAX54_038744</name>
</gene>
<dbReference type="PANTHER" id="PTHR12802">
    <property type="entry name" value="SWI/SNF COMPLEX-RELATED"/>
    <property type="match status" value="1"/>
</dbReference>
<dbReference type="SUPFAM" id="SSF46689">
    <property type="entry name" value="Homeodomain-like"/>
    <property type="match status" value="1"/>
</dbReference>
<evidence type="ECO:0000259" key="8">
    <source>
        <dbReference type="PROSITE" id="PS51293"/>
    </source>
</evidence>
<dbReference type="CDD" id="cd00167">
    <property type="entry name" value="SANT"/>
    <property type="match status" value="1"/>
</dbReference>
<feature type="region of interest" description="Disordered" evidence="6">
    <location>
        <begin position="1"/>
        <end position="40"/>
    </location>
</feature>
<evidence type="ECO:0000313" key="10">
    <source>
        <dbReference type="EMBL" id="MCE0481195.1"/>
    </source>
</evidence>
<feature type="domain" description="SANT" evidence="8">
    <location>
        <begin position="55"/>
        <end position="106"/>
    </location>
</feature>
<protein>
    <submittedName>
        <fullName evidence="10">Uncharacterized protein</fullName>
    </submittedName>
</protein>
<evidence type="ECO:0000256" key="2">
    <source>
        <dbReference type="ARBA" id="ARBA00023015"/>
    </source>
</evidence>
<feature type="compositionally biased region" description="Polar residues" evidence="6">
    <location>
        <begin position="166"/>
        <end position="175"/>
    </location>
</feature>
<dbReference type="InterPro" id="IPR006447">
    <property type="entry name" value="Myb_dom_plants"/>
</dbReference>
<dbReference type="InterPro" id="IPR017884">
    <property type="entry name" value="SANT_dom"/>
</dbReference>
<organism evidence="10 11">
    <name type="scientific">Datura stramonium</name>
    <name type="common">Jimsonweed</name>
    <name type="synonym">Common thornapple</name>
    <dbReference type="NCBI Taxonomy" id="4076"/>
    <lineage>
        <taxon>Eukaryota</taxon>
        <taxon>Viridiplantae</taxon>
        <taxon>Streptophyta</taxon>
        <taxon>Embryophyta</taxon>
        <taxon>Tracheophyta</taxon>
        <taxon>Spermatophyta</taxon>
        <taxon>Magnoliopsida</taxon>
        <taxon>eudicotyledons</taxon>
        <taxon>Gunneridae</taxon>
        <taxon>Pentapetalae</taxon>
        <taxon>asterids</taxon>
        <taxon>lamiids</taxon>
        <taxon>Solanales</taxon>
        <taxon>Solanaceae</taxon>
        <taxon>Solanoideae</taxon>
        <taxon>Datureae</taxon>
        <taxon>Datura</taxon>
    </lineage>
</organism>
<dbReference type="PROSITE" id="PS51293">
    <property type="entry name" value="SANT"/>
    <property type="match status" value="1"/>
</dbReference>
<feature type="domain" description="Myb-like" evidence="7">
    <location>
        <begin position="52"/>
        <end position="102"/>
    </location>
</feature>
<dbReference type="EMBL" id="JACEIK010005309">
    <property type="protein sequence ID" value="MCE0481195.1"/>
    <property type="molecule type" value="Genomic_DNA"/>
</dbReference>
<feature type="compositionally biased region" description="Basic residues" evidence="6">
    <location>
        <begin position="126"/>
        <end position="136"/>
    </location>
</feature>
<feature type="compositionally biased region" description="Polar residues" evidence="6">
    <location>
        <begin position="9"/>
        <end position="18"/>
    </location>
</feature>
<keyword evidence="3" id="KW-0238">DNA-binding</keyword>
<comment type="subcellular location">
    <subcellularLocation>
        <location evidence="1">Nucleus</location>
    </subcellularLocation>
</comment>
<dbReference type="PROSITE" id="PS50090">
    <property type="entry name" value="MYB_LIKE"/>
    <property type="match status" value="1"/>
</dbReference>
<feature type="domain" description="HTH myb-type" evidence="9">
    <location>
        <begin position="52"/>
        <end position="106"/>
    </location>
</feature>
<comment type="caution">
    <text evidence="10">The sequence shown here is derived from an EMBL/GenBank/DDBJ whole genome shotgun (WGS) entry which is preliminary data.</text>
</comment>
<name>A0ABS8VMJ6_DATST</name>
<evidence type="ECO:0000259" key="9">
    <source>
        <dbReference type="PROSITE" id="PS51294"/>
    </source>
</evidence>
<dbReference type="SMART" id="SM00717">
    <property type="entry name" value="SANT"/>
    <property type="match status" value="1"/>
</dbReference>
<keyword evidence="5" id="KW-0539">Nucleus</keyword>
<evidence type="ECO:0000313" key="11">
    <source>
        <dbReference type="Proteomes" id="UP000823775"/>
    </source>
</evidence>
<evidence type="ECO:0000256" key="6">
    <source>
        <dbReference type="SAM" id="MobiDB-lite"/>
    </source>
</evidence>
<sequence length="479" mass="52815">MAIRDQSESDTTPPSRNRISLDVGAPSPRSIQLEEQVTSAEEYAPKIRKPYTISKQRERWSEEEHKKFLEALKLHGRAWRRIEEHVGTKTAVQIRSHAQKFFSKVVRESNNGDATSVKSIEIPPPRPKRKPMHPYPRKMATPLKSGTIAPEKLKRSASPDLCISEPENQSPTSVLSARGSDAFGTVDSSKPSEHSSPVSSAVAENSGDLVLSEPSDFVLEERRSSLAPAYASPNPDNQACVKLELFPKDNDFVKEGSDEASSTQCLKLFGKTVLITDSCMTSSTFGQISLTDGNYEPASRTLPRSSFPTEYLPCNSECVRSTLTIGSPTPSYYIPTPNGSSRPNQSASSPLLPWGLPYVSAEFPCTQVHNPIPMKGHPLFNDRDLEDKETQKEGSSTGSNTESEDAELIGEKNLEIEAQSSLNLVVHSVRASVTSLFERRANSTKCVKGFVPYKRCLAERGISSLTGEEREEQRTRLCL</sequence>
<proteinExistence type="predicted"/>
<feature type="compositionally biased region" description="Low complexity" evidence="6">
    <location>
        <begin position="194"/>
        <end position="204"/>
    </location>
</feature>
<dbReference type="InterPro" id="IPR017930">
    <property type="entry name" value="Myb_dom"/>
</dbReference>